<dbReference type="OrthoDB" id="9799237at2"/>
<proteinExistence type="inferred from homology"/>
<dbReference type="Proteomes" id="UP000236340">
    <property type="component" value="Unassembled WGS sequence"/>
</dbReference>
<dbReference type="InterPro" id="IPR020845">
    <property type="entry name" value="AMP-binding_CS"/>
</dbReference>
<dbReference type="Gene3D" id="3.30.300.30">
    <property type="match status" value="1"/>
</dbReference>
<reference evidence="5 6" key="1">
    <citation type="journal article" date="2018" name="Genome Announc.">
        <title>Genome Sequence of Geothermobacter sp. HR-1 Iron Reducer from the Loihi Seamount.</title>
        <authorList>
            <person name="Smith H."/>
            <person name="Abuyen K."/>
            <person name="Tremblay J."/>
            <person name="Savalia P."/>
            <person name="Perez-Rodriguez I."/>
            <person name="Emerson D."/>
            <person name="Tully B."/>
            <person name="Amend J."/>
        </authorList>
    </citation>
    <scope>NUCLEOTIDE SEQUENCE [LARGE SCALE GENOMIC DNA]</scope>
    <source>
        <strain evidence="5 6">HR-1</strain>
    </source>
</reference>
<comment type="similarity">
    <text evidence="1">Belongs to the ATP-dependent AMP-binding enzyme family.</text>
</comment>
<feature type="domain" description="AMP-dependent synthetase/ligase" evidence="3">
    <location>
        <begin position="13"/>
        <end position="386"/>
    </location>
</feature>
<dbReference type="InterPro" id="IPR000873">
    <property type="entry name" value="AMP-dep_synth/lig_dom"/>
</dbReference>
<comment type="caution">
    <text evidence="5">The sequence shown here is derived from an EMBL/GenBank/DDBJ whole genome shotgun (WGS) entry which is preliminary data.</text>
</comment>
<protein>
    <submittedName>
        <fullName evidence="5">Long-chain fatty acid--CoA ligase</fullName>
    </submittedName>
</protein>
<dbReference type="InterPro" id="IPR042099">
    <property type="entry name" value="ANL_N_sf"/>
</dbReference>
<dbReference type="InterPro" id="IPR045851">
    <property type="entry name" value="AMP-bd_C_sf"/>
</dbReference>
<dbReference type="PANTHER" id="PTHR43767">
    <property type="entry name" value="LONG-CHAIN-FATTY-ACID--COA LIGASE"/>
    <property type="match status" value="1"/>
</dbReference>
<evidence type="ECO:0000259" key="3">
    <source>
        <dbReference type="Pfam" id="PF00501"/>
    </source>
</evidence>
<sequence>MWQSPQTIIELLKRNVTDFAAREAVVSVRYRMGDWVRQRWQEVDEASDRVAGGLAAVGVKQGQKVAFMLTNSIECYHLYLGIHKLGAVFVPINVRLVPREVSHIVANSDADFIVAGAEFLGQLNEIREQLSVEKIIGLEKKGVELPDWAVSYTELIDNDGEVPPVTIRSEDVADILYTSGTTGLPKGVVLTEGNKVSCGKLMGASFGFSRLHYGAPTVQNVFPFFTSSGCSSVVMMWLYYGFRVVLEAEFDVESTLETMAREKSTCYGGAPAMFIYLLSHPKFKEFDTTSLNKLISGAAAMPEEVIRKLDAAWPGIKIFNSYALTEAGTGGTTLSAADAKRKIGSIGNPLAPYQEFRIVDNDGKDMPIGKVGQIVLRGPNIMKEYYKNPEATAEALRDGWLYTGDMGYCDSEGYLYYTDRAKDMIVRGGNNVYSVEVESVLYEHPAVKQCAVLAKPHAQLGEDILAFVVMKDEGALTAEELHDFTTDKLADYKRPRDIRFVDALPLNPTGKIDKKRIRAELLDA</sequence>
<dbReference type="EMBL" id="PPFX01000060">
    <property type="protein sequence ID" value="PNU18635.1"/>
    <property type="molecule type" value="Genomic_DNA"/>
</dbReference>
<name>A0A2K2H5N6_9BACT</name>
<dbReference type="SUPFAM" id="SSF56801">
    <property type="entry name" value="Acetyl-CoA synthetase-like"/>
    <property type="match status" value="1"/>
</dbReference>
<gene>
    <name evidence="5" type="ORF">C2E25_16690</name>
</gene>
<organism evidence="5 6">
    <name type="scientific">Geothermobacter hydrogeniphilus</name>
    <dbReference type="NCBI Taxonomy" id="1969733"/>
    <lineage>
        <taxon>Bacteria</taxon>
        <taxon>Pseudomonadati</taxon>
        <taxon>Thermodesulfobacteriota</taxon>
        <taxon>Desulfuromonadia</taxon>
        <taxon>Desulfuromonadales</taxon>
        <taxon>Geothermobacteraceae</taxon>
        <taxon>Geothermobacter</taxon>
    </lineage>
</organism>
<evidence type="ECO:0000256" key="1">
    <source>
        <dbReference type="ARBA" id="ARBA00006432"/>
    </source>
</evidence>
<dbReference type="RefSeq" id="WP_103116851.1">
    <property type="nucleotide sequence ID" value="NZ_PPFX01000060.1"/>
</dbReference>
<dbReference type="InterPro" id="IPR050237">
    <property type="entry name" value="ATP-dep_AMP-bd_enzyme"/>
</dbReference>
<dbReference type="PANTHER" id="PTHR43767:SF1">
    <property type="entry name" value="NONRIBOSOMAL PEPTIDE SYNTHASE PES1 (EUROFUNG)-RELATED"/>
    <property type="match status" value="1"/>
</dbReference>
<accession>A0A2K2H5N6</accession>
<dbReference type="FunFam" id="3.30.300.30:FF:000008">
    <property type="entry name" value="2,3-dihydroxybenzoate-AMP ligase"/>
    <property type="match status" value="1"/>
</dbReference>
<dbReference type="Pfam" id="PF00501">
    <property type="entry name" value="AMP-binding"/>
    <property type="match status" value="1"/>
</dbReference>
<evidence type="ECO:0000313" key="6">
    <source>
        <dbReference type="Proteomes" id="UP000236340"/>
    </source>
</evidence>
<evidence type="ECO:0000256" key="2">
    <source>
        <dbReference type="ARBA" id="ARBA00022598"/>
    </source>
</evidence>
<evidence type="ECO:0000313" key="5">
    <source>
        <dbReference type="EMBL" id="PNU18635.1"/>
    </source>
</evidence>
<dbReference type="GO" id="GO:0016878">
    <property type="term" value="F:acid-thiol ligase activity"/>
    <property type="evidence" value="ECO:0007669"/>
    <property type="project" value="UniProtKB-ARBA"/>
</dbReference>
<dbReference type="AlphaFoldDB" id="A0A2K2H5N6"/>
<dbReference type="InterPro" id="IPR025110">
    <property type="entry name" value="AMP-bd_C"/>
</dbReference>
<feature type="domain" description="AMP-binding enzyme C-terminal" evidence="4">
    <location>
        <begin position="436"/>
        <end position="511"/>
    </location>
</feature>
<keyword evidence="2 5" id="KW-0436">Ligase</keyword>
<dbReference type="Pfam" id="PF13193">
    <property type="entry name" value="AMP-binding_C"/>
    <property type="match status" value="1"/>
</dbReference>
<evidence type="ECO:0000259" key="4">
    <source>
        <dbReference type="Pfam" id="PF13193"/>
    </source>
</evidence>
<dbReference type="PROSITE" id="PS00455">
    <property type="entry name" value="AMP_BINDING"/>
    <property type="match status" value="1"/>
</dbReference>
<dbReference type="Gene3D" id="3.40.50.12780">
    <property type="entry name" value="N-terminal domain of ligase-like"/>
    <property type="match status" value="1"/>
</dbReference>